<dbReference type="PANTHER" id="PTHR21666">
    <property type="entry name" value="PEPTIDASE-RELATED"/>
    <property type="match status" value="1"/>
</dbReference>
<dbReference type="CDD" id="cd12797">
    <property type="entry name" value="M23_peptidase"/>
    <property type="match status" value="1"/>
</dbReference>
<evidence type="ECO:0000256" key="3">
    <source>
        <dbReference type="ARBA" id="ARBA00022723"/>
    </source>
</evidence>
<evidence type="ECO:0000256" key="1">
    <source>
        <dbReference type="ARBA" id="ARBA00001947"/>
    </source>
</evidence>
<dbReference type="InterPro" id="IPR011055">
    <property type="entry name" value="Dup_hybrid_motif"/>
</dbReference>
<dbReference type="PANTHER" id="PTHR21666:SF288">
    <property type="entry name" value="CELL DIVISION PROTEIN YTFB"/>
    <property type="match status" value="1"/>
</dbReference>
<name>A0A516V4C1_9GAMM</name>
<evidence type="ECO:0000256" key="7">
    <source>
        <dbReference type="SAM" id="MobiDB-lite"/>
    </source>
</evidence>
<dbReference type="RefSeq" id="WP_143878898.1">
    <property type="nucleotide sequence ID" value="NZ_BAABLZ010000001.1"/>
</dbReference>
<dbReference type="SUPFAM" id="SSF51261">
    <property type="entry name" value="Duplicated hybrid motif"/>
    <property type="match status" value="1"/>
</dbReference>
<dbReference type="GO" id="GO:0004222">
    <property type="term" value="F:metalloendopeptidase activity"/>
    <property type="evidence" value="ECO:0007669"/>
    <property type="project" value="TreeGrafter"/>
</dbReference>
<dbReference type="InterPro" id="IPR050570">
    <property type="entry name" value="Cell_wall_metabolism_enzyme"/>
</dbReference>
<evidence type="ECO:0000256" key="5">
    <source>
        <dbReference type="ARBA" id="ARBA00022833"/>
    </source>
</evidence>
<dbReference type="GO" id="GO:0006508">
    <property type="term" value="P:proteolysis"/>
    <property type="evidence" value="ECO:0007669"/>
    <property type="project" value="UniProtKB-KW"/>
</dbReference>
<dbReference type="EMBL" id="CP041742">
    <property type="protein sequence ID" value="QDQ73385.1"/>
    <property type="molecule type" value="Genomic_DNA"/>
</dbReference>
<organism evidence="9 10">
    <name type="scientific">Pseudoluteimonas lycopersici</name>
    <dbReference type="NCBI Taxonomy" id="1324796"/>
    <lineage>
        <taxon>Bacteria</taxon>
        <taxon>Pseudomonadati</taxon>
        <taxon>Pseudomonadota</taxon>
        <taxon>Gammaproteobacteria</taxon>
        <taxon>Lysobacterales</taxon>
        <taxon>Lysobacteraceae</taxon>
        <taxon>Pseudoluteimonas</taxon>
    </lineage>
</organism>
<dbReference type="Proteomes" id="UP000315891">
    <property type="component" value="Chromosome"/>
</dbReference>
<sequence>MLRILLVFLAGLLVGANLVYFATHRGNPPAQAASAPARTPTAPASSTTATTTAPPATTPTTPAASAANAEISIEAIPSIATQEIGPTGLLLPVAGVHAEQLVDTYTDARSEGRVHDAIDIMAPRGTPVFAANDGTVEKLFTSKLGGLTIYEFDPTSTWVYYYAHLDRYADGLAEKQVVRRGEVIGYVGSSGNASPDAPHLHFEVSRLGPGKHWWQAAPVDPYPLLGGKPH</sequence>
<evidence type="ECO:0000259" key="8">
    <source>
        <dbReference type="Pfam" id="PF01551"/>
    </source>
</evidence>
<keyword evidence="5" id="KW-0862">Zinc</keyword>
<keyword evidence="4" id="KW-0378">Hydrolase</keyword>
<feature type="region of interest" description="Disordered" evidence="7">
    <location>
        <begin position="29"/>
        <end position="64"/>
    </location>
</feature>
<evidence type="ECO:0000256" key="6">
    <source>
        <dbReference type="ARBA" id="ARBA00023049"/>
    </source>
</evidence>
<dbReference type="GO" id="GO:0046872">
    <property type="term" value="F:metal ion binding"/>
    <property type="evidence" value="ECO:0007669"/>
    <property type="project" value="UniProtKB-KW"/>
</dbReference>
<keyword evidence="2" id="KW-0645">Protease</keyword>
<dbReference type="OrthoDB" id="9800107at2"/>
<accession>A0A516V4C1</accession>
<evidence type="ECO:0000313" key="9">
    <source>
        <dbReference type="EMBL" id="QDQ73385.1"/>
    </source>
</evidence>
<keyword evidence="6" id="KW-0482">Metalloprotease</keyword>
<evidence type="ECO:0000256" key="2">
    <source>
        <dbReference type="ARBA" id="ARBA00022670"/>
    </source>
</evidence>
<evidence type="ECO:0000313" key="10">
    <source>
        <dbReference type="Proteomes" id="UP000315891"/>
    </source>
</evidence>
<protein>
    <submittedName>
        <fullName evidence="9">M23 family metallopeptidase</fullName>
    </submittedName>
</protein>
<feature type="domain" description="M23ase beta-sheet core" evidence="8">
    <location>
        <begin position="114"/>
        <end position="206"/>
    </location>
</feature>
<dbReference type="InterPro" id="IPR016047">
    <property type="entry name" value="M23ase_b-sheet_dom"/>
</dbReference>
<gene>
    <name evidence="9" type="ORF">FNZ56_05620</name>
</gene>
<dbReference type="Gene3D" id="2.70.70.10">
    <property type="entry name" value="Glucose Permease (Domain IIA)"/>
    <property type="match status" value="1"/>
</dbReference>
<evidence type="ECO:0000256" key="4">
    <source>
        <dbReference type="ARBA" id="ARBA00022801"/>
    </source>
</evidence>
<comment type="cofactor">
    <cofactor evidence="1">
        <name>Zn(2+)</name>
        <dbReference type="ChEBI" id="CHEBI:29105"/>
    </cofactor>
</comment>
<dbReference type="Pfam" id="PF01551">
    <property type="entry name" value="Peptidase_M23"/>
    <property type="match status" value="1"/>
</dbReference>
<keyword evidence="10" id="KW-1185">Reference proteome</keyword>
<proteinExistence type="predicted"/>
<reference evidence="9 10" key="1">
    <citation type="submission" date="2019-07" db="EMBL/GenBank/DDBJ databases">
        <title>Lysobacter weifangensis sp. nov., isolated from bensulfuron-methyl contaminated farmland soil.</title>
        <authorList>
            <person name="Zhao H."/>
        </authorList>
    </citation>
    <scope>NUCLEOTIDE SEQUENCE [LARGE SCALE GENOMIC DNA]</scope>
    <source>
        <strain evidence="9 10">CC-Bw-6</strain>
    </source>
</reference>
<dbReference type="AlphaFoldDB" id="A0A516V4C1"/>
<keyword evidence="3" id="KW-0479">Metal-binding</keyword>